<feature type="domain" description="HTH cro/C1-type" evidence="2">
    <location>
        <begin position="7"/>
        <end position="61"/>
    </location>
</feature>
<dbReference type="EMBL" id="QVER01000010">
    <property type="protein sequence ID" value="RGB91005.1"/>
    <property type="molecule type" value="Genomic_DNA"/>
</dbReference>
<evidence type="ECO:0000313" key="4">
    <source>
        <dbReference type="Proteomes" id="UP000260991"/>
    </source>
</evidence>
<dbReference type="Pfam" id="PF01381">
    <property type="entry name" value="HTH_3"/>
    <property type="match status" value="1"/>
</dbReference>
<name>A0A3E2U4B2_9FIRM</name>
<dbReference type="RefSeq" id="WP_158403355.1">
    <property type="nucleotide sequence ID" value="NZ_QVER01000010.1"/>
</dbReference>
<dbReference type="AlphaFoldDB" id="A0A3E2U4B2"/>
<accession>A0A3E2U4B2</accession>
<dbReference type="SMART" id="SM00530">
    <property type="entry name" value="HTH_XRE"/>
    <property type="match status" value="1"/>
</dbReference>
<dbReference type="InterPro" id="IPR010982">
    <property type="entry name" value="Lambda_DNA-bd_dom_sf"/>
</dbReference>
<dbReference type="Proteomes" id="UP000260991">
    <property type="component" value="Unassembled WGS sequence"/>
</dbReference>
<comment type="caution">
    <text evidence="3">The sequence shown here is derived from an EMBL/GenBank/DDBJ whole genome shotgun (WGS) entry which is preliminary data.</text>
</comment>
<dbReference type="PROSITE" id="PS50943">
    <property type="entry name" value="HTH_CROC1"/>
    <property type="match status" value="1"/>
</dbReference>
<evidence type="ECO:0000256" key="1">
    <source>
        <dbReference type="ARBA" id="ARBA00023125"/>
    </source>
</evidence>
<dbReference type="PANTHER" id="PTHR46558:SF13">
    <property type="entry name" value="HTH-TYPE TRANSCRIPTIONAL REGULATOR IMMR"/>
    <property type="match status" value="1"/>
</dbReference>
<reference evidence="3 4" key="1">
    <citation type="submission" date="2018-08" db="EMBL/GenBank/DDBJ databases">
        <title>A genome reference for cultivated species of the human gut microbiota.</title>
        <authorList>
            <person name="Zou Y."/>
            <person name="Xue W."/>
            <person name="Luo G."/>
        </authorList>
    </citation>
    <scope>NUCLEOTIDE SEQUENCE [LARGE SCALE GENOMIC DNA]</scope>
    <source>
        <strain evidence="3 4">AF32-8AC</strain>
    </source>
</reference>
<dbReference type="InterPro" id="IPR001387">
    <property type="entry name" value="Cro/C1-type_HTH"/>
</dbReference>
<protein>
    <submittedName>
        <fullName evidence="3">XRE family transcriptional regulator</fullName>
    </submittedName>
</protein>
<gene>
    <name evidence="3" type="ORF">DWZ46_09505</name>
</gene>
<dbReference type="SUPFAM" id="SSF47413">
    <property type="entry name" value="lambda repressor-like DNA-binding domains"/>
    <property type="match status" value="1"/>
</dbReference>
<evidence type="ECO:0000259" key="2">
    <source>
        <dbReference type="PROSITE" id="PS50943"/>
    </source>
</evidence>
<dbReference type="GO" id="GO:0003677">
    <property type="term" value="F:DNA binding"/>
    <property type="evidence" value="ECO:0007669"/>
    <property type="project" value="UniProtKB-KW"/>
</dbReference>
<dbReference type="CDD" id="cd00093">
    <property type="entry name" value="HTH_XRE"/>
    <property type="match status" value="1"/>
</dbReference>
<dbReference type="PANTHER" id="PTHR46558">
    <property type="entry name" value="TRACRIPTIONAL REGULATORY PROTEIN-RELATED-RELATED"/>
    <property type="match status" value="1"/>
</dbReference>
<sequence length="124" mass="13808">MSFASRLRQAREQAGFTQQDLAKKLGVTKNAISNYENGVSSPKWEILVEIFDILHVDPNFLYQDDFSSELAEAHVLTPQQSTLLAAFDQLNEEGQAKAVEYVEDLVLTGRYKKCPASGLDAKEA</sequence>
<proteinExistence type="predicted"/>
<evidence type="ECO:0000313" key="3">
    <source>
        <dbReference type="EMBL" id="RGB91005.1"/>
    </source>
</evidence>
<dbReference type="Gene3D" id="1.10.260.40">
    <property type="entry name" value="lambda repressor-like DNA-binding domains"/>
    <property type="match status" value="1"/>
</dbReference>
<organism evidence="3 4">
    <name type="scientific">Faecalibacterium prausnitzii</name>
    <dbReference type="NCBI Taxonomy" id="853"/>
    <lineage>
        <taxon>Bacteria</taxon>
        <taxon>Bacillati</taxon>
        <taxon>Bacillota</taxon>
        <taxon>Clostridia</taxon>
        <taxon>Eubacteriales</taxon>
        <taxon>Oscillospiraceae</taxon>
        <taxon>Faecalibacterium</taxon>
    </lineage>
</organism>
<keyword evidence="1" id="KW-0238">DNA-binding</keyword>